<sequence>MADLAIIWIQLVLLFIRYPHKNGLCAIFVLYSMCFIPTFALSDGQYASVEVSRLEKQQAKSRLTQLAKNGAELESQTFHGSYSRVGAVKEAGGRIHLIAGECGRDDERGFARLPPDWIGVFHYKAEHSENTTSDCPHVLDRVRKALMFGASAIIILTLNPQIVKEMDISQLFSQPVVVVDDSSNITTLLSLVLRYCSQPNVPMLTMWSACGRSAGKSYGYYDGVVCLGQGSMQKDGKVDPGVFWNCYYLIVFLLMLSFVYKARMRNGEWGPADQELEASLRRLAYRALAMMQTHKYRNLMDRGQDTCAICLDQFFAKQVTALLV</sequence>
<organism evidence="3 4">
    <name type="scientific">Batillaria attramentaria</name>
    <dbReference type="NCBI Taxonomy" id="370345"/>
    <lineage>
        <taxon>Eukaryota</taxon>
        <taxon>Metazoa</taxon>
        <taxon>Spiralia</taxon>
        <taxon>Lophotrochozoa</taxon>
        <taxon>Mollusca</taxon>
        <taxon>Gastropoda</taxon>
        <taxon>Caenogastropoda</taxon>
        <taxon>Sorbeoconcha</taxon>
        <taxon>Cerithioidea</taxon>
        <taxon>Batillariidae</taxon>
        <taxon>Batillaria</taxon>
    </lineage>
</organism>
<proteinExistence type="predicted"/>
<feature type="coiled-coil region" evidence="1">
    <location>
        <begin position="49"/>
        <end position="76"/>
    </location>
</feature>
<keyword evidence="2" id="KW-0812">Transmembrane</keyword>
<protein>
    <submittedName>
        <fullName evidence="3">Uncharacterized protein</fullName>
    </submittedName>
</protein>
<reference evidence="3 4" key="1">
    <citation type="journal article" date="2023" name="Sci. Data">
        <title>Genome assembly of the Korean intertidal mud-creeper Batillaria attramentaria.</title>
        <authorList>
            <person name="Patra A.K."/>
            <person name="Ho P.T."/>
            <person name="Jun S."/>
            <person name="Lee S.J."/>
            <person name="Kim Y."/>
            <person name="Won Y.J."/>
        </authorList>
    </citation>
    <scope>NUCLEOTIDE SEQUENCE [LARGE SCALE GENOMIC DNA]</scope>
    <source>
        <strain evidence="3">Wonlab-2016</strain>
    </source>
</reference>
<name>A0ABD0KUM8_9CAEN</name>
<keyword evidence="2" id="KW-0472">Membrane</keyword>
<evidence type="ECO:0000256" key="2">
    <source>
        <dbReference type="SAM" id="Phobius"/>
    </source>
</evidence>
<keyword evidence="4" id="KW-1185">Reference proteome</keyword>
<feature type="transmembrane region" description="Helical" evidence="2">
    <location>
        <begin position="242"/>
        <end position="260"/>
    </location>
</feature>
<dbReference type="EMBL" id="JACVVK020000124">
    <property type="protein sequence ID" value="KAK7490701.1"/>
    <property type="molecule type" value="Genomic_DNA"/>
</dbReference>
<dbReference type="Proteomes" id="UP001519460">
    <property type="component" value="Unassembled WGS sequence"/>
</dbReference>
<accession>A0ABD0KUM8</accession>
<evidence type="ECO:0000313" key="3">
    <source>
        <dbReference type="EMBL" id="KAK7490701.1"/>
    </source>
</evidence>
<keyword evidence="2" id="KW-1133">Transmembrane helix</keyword>
<comment type="caution">
    <text evidence="3">The sequence shown here is derived from an EMBL/GenBank/DDBJ whole genome shotgun (WGS) entry which is preliminary data.</text>
</comment>
<dbReference type="PANTHER" id="PTHR16200">
    <property type="entry name" value="RING ZINC FINGER"/>
    <property type="match status" value="1"/>
</dbReference>
<dbReference type="Gene3D" id="3.50.30.30">
    <property type="match status" value="1"/>
</dbReference>
<evidence type="ECO:0000313" key="4">
    <source>
        <dbReference type="Proteomes" id="UP001519460"/>
    </source>
</evidence>
<gene>
    <name evidence="3" type="ORF">BaRGS_00018118</name>
</gene>
<evidence type="ECO:0000256" key="1">
    <source>
        <dbReference type="SAM" id="Coils"/>
    </source>
</evidence>
<keyword evidence="1" id="KW-0175">Coiled coil</keyword>
<dbReference type="InterPro" id="IPR051073">
    <property type="entry name" value="ZNRF3_Arkadia_E3_ligases"/>
</dbReference>
<dbReference type="AlphaFoldDB" id="A0ABD0KUM8"/>